<evidence type="ECO:0000313" key="3">
    <source>
        <dbReference type="Proteomes" id="UP001633002"/>
    </source>
</evidence>
<evidence type="ECO:0000259" key="1">
    <source>
        <dbReference type="Pfam" id="PF13837"/>
    </source>
</evidence>
<dbReference type="AlphaFoldDB" id="A0ABD3H9U6"/>
<reference evidence="2 3" key="1">
    <citation type="submission" date="2024-09" db="EMBL/GenBank/DDBJ databases">
        <title>Chromosome-scale assembly of Riccia sorocarpa.</title>
        <authorList>
            <person name="Paukszto L."/>
        </authorList>
    </citation>
    <scope>NUCLEOTIDE SEQUENCE [LARGE SCALE GENOMIC DNA]</scope>
    <source>
        <strain evidence="2">LP-2024</strain>
        <tissue evidence="2">Aerial parts of the thallus</tissue>
    </source>
</reference>
<feature type="domain" description="Myb/SANT-like DNA-binding" evidence="1">
    <location>
        <begin position="66"/>
        <end position="156"/>
    </location>
</feature>
<name>A0ABD3H9U6_9MARC</name>
<gene>
    <name evidence="2" type="ORF">R1sor_004186</name>
</gene>
<dbReference type="Proteomes" id="UP001633002">
    <property type="component" value="Unassembled WGS sequence"/>
</dbReference>
<dbReference type="InterPro" id="IPR044822">
    <property type="entry name" value="Myb_DNA-bind_4"/>
</dbReference>
<comment type="caution">
    <text evidence="2">The sequence shown here is derived from an EMBL/GenBank/DDBJ whole genome shotgun (WGS) entry which is preliminary data.</text>
</comment>
<keyword evidence="3" id="KW-1185">Reference proteome</keyword>
<dbReference type="EMBL" id="JBJQOH010000006">
    <property type="protein sequence ID" value="KAL3686164.1"/>
    <property type="molecule type" value="Genomic_DNA"/>
</dbReference>
<accession>A0ABD3H9U6</accession>
<dbReference type="Pfam" id="PF13837">
    <property type="entry name" value="Myb_DNA-bind_4"/>
    <property type="match status" value="1"/>
</dbReference>
<protein>
    <recommendedName>
        <fullName evidence="1">Myb/SANT-like DNA-binding domain-containing protein</fullName>
    </recommendedName>
</protein>
<proteinExistence type="predicted"/>
<sequence length="189" mass="22291">MSRENDGTRREYVDFKIEYNRDQNPTENLESENEEDVLDDMETVCYMVYNIVDESCDENTSHVFSRCTWRTEQVETLIVLRITASDSFERALEDNCSSSSSLWEDIAEQLPQDMGERQKTMKECMWLWNMLMREYTGVLGRSKVESDFPFFQLMDRSLKHLKPAFNQLVMCDHMMFIKLCLSLLVAGLK</sequence>
<evidence type="ECO:0000313" key="2">
    <source>
        <dbReference type="EMBL" id="KAL3686164.1"/>
    </source>
</evidence>
<organism evidence="2 3">
    <name type="scientific">Riccia sorocarpa</name>
    <dbReference type="NCBI Taxonomy" id="122646"/>
    <lineage>
        <taxon>Eukaryota</taxon>
        <taxon>Viridiplantae</taxon>
        <taxon>Streptophyta</taxon>
        <taxon>Embryophyta</taxon>
        <taxon>Marchantiophyta</taxon>
        <taxon>Marchantiopsida</taxon>
        <taxon>Marchantiidae</taxon>
        <taxon>Marchantiales</taxon>
        <taxon>Ricciaceae</taxon>
        <taxon>Riccia</taxon>
    </lineage>
</organism>